<comment type="caution">
    <text evidence="2">The sequence shown here is derived from an EMBL/GenBank/DDBJ whole genome shotgun (WGS) entry which is preliminary data.</text>
</comment>
<protein>
    <recommendedName>
        <fullName evidence="4">NB-ARC domain-containing protein</fullName>
    </recommendedName>
</protein>
<dbReference type="InterPro" id="IPR050378">
    <property type="entry name" value="Metallo-dep_Hydrolases_sf"/>
</dbReference>
<keyword evidence="3" id="KW-1185">Reference proteome</keyword>
<dbReference type="PANTHER" id="PTHR11647">
    <property type="entry name" value="HYDRANTOINASE/DIHYDROPYRIMIDINASE FAMILY MEMBER"/>
    <property type="match status" value="1"/>
</dbReference>
<dbReference type="PANTHER" id="PTHR11647:SF1">
    <property type="entry name" value="COLLAPSIN RESPONSE MEDIATOR PROTEIN"/>
    <property type="match status" value="1"/>
</dbReference>
<reference evidence="2 3" key="1">
    <citation type="submission" date="2022-12" db="EMBL/GenBank/DDBJ databases">
        <title>Chromosome-scale assembly of the Ensete ventricosum genome.</title>
        <authorList>
            <person name="Dussert Y."/>
            <person name="Stocks J."/>
            <person name="Wendawek A."/>
            <person name="Woldeyes F."/>
            <person name="Nichols R.A."/>
            <person name="Borrell J.S."/>
        </authorList>
    </citation>
    <scope>NUCLEOTIDE SEQUENCE [LARGE SCALE GENOMIC DNA]</scope>
    <source>
        <strain evidence="3">cv. Maze</strain>
        <tissue evidence="2">Seeds</tissue>
    </source>
</reference>
<dbReference type="SUPFAM" id="SSF52058">
    <property type="entry name" value="L domain-like"/>
    <property type="match status" value="1"/>
</dbReference>
<dbReference type="GO" id="GO:0004157">
    <property type="term" value="F:dihydropyrimidinase activity"/>
    <property type="evidence" value="ECO:0007669"/>
    <property type="project" value="TreeGrafter"/>
</dbReference>
<evidence type="ECO:0000313" key="3">
    <source>
        <dbReference type="Proteomes" id="UP001222027"/>
    </source>
</evidence>
<evidence type="ECO:0000313" key="2">
    <source>
        <dbReference type="EMBL" id="KAJ8461175.1"/>
    </source>
</evidence>
<name>A0AAV8Q1V3_ENSVE</name>
<sequence length="349" mass="38816">MDQMIVKNFKGLPLAAKAIGSLLFSKLEEEEWKSILRTKIWELPVDKNILPALSLSYKHLPSHLKYCFVFCSIFHKDFIFDKDRLTVKIWLLLRMCVTDCADFHLFLEEGLPTALESLGVFGCYNLLLLPAKLQELHSLKSMVIGDCQQVRCSPDKGLPMELKELCIYGCPLLKEYYLGDGAVHIPRVQFEDAQVSGTEAGDGVPAMPLTISVLDSHISFSYVPAIFKQLEEEATARAIPLANFFNTLLYVVHVMSIDAMEEIAKARKEGQRVIGEPVASGLILDDSWLWHPDYTTAAKYVMSPPIRTSGRGNALLAALSTDILQLCTCGPIEEYAIESPNTSLSASSP</sequence>
<dbReference type="Gene3D" id="3.20.20.140">
    <property type="entry name" value="Metal-dependent hydrolases"/>
    <property type="match status" value="1"/>
</dbReference>
<comment type="similarity">
    <text evidence="1">Belongs to the metallo-dependent hydrolases superfamily. Hydantoinase/dihydropyrimidinase family.</text>
</comment>
<accession>A0AAV8Q1V3</accession>
<proteinExistence type="inferred from homology"/>
<organism evidence="2 3">
    <name type="scientific">Ensete ventricosum</name>
    <name type="common">Abyssinian banana</name>
    <name type="synonym">Musa ensete</name>
    <dbReference type="NCBI Taxonomy" id="4639"/>
    <lineage>
        <taxon>Eukaryota</taxon>
        <taxon>Viridiplantae</taxon>
        <taxon>Streptophyta</taxon>
        <taxon>Embryophyta</taxon>
        <taxon>Tracheophyta</taxon>
        <taxon>Spermatophyta</taxon>
        <taxon>Magnoliopsida</taxon>
        <taxon>Liliopsida</taxon>
        <taxon>Zingiberales</taxon>
        <taxon>Musaceae</taxon>
        <taxon>Ensete</taxon>
    </lineage>
</organism>
<dbReference type="SUPFAM" id="SSF52540">
    <property type="entry name" value="P-loop containing nucleoside triphosphate hydrolases"/>
    <property type="match status" value="1"/>
</dbReference>
<evidence type="ECO:0000256" key="1">
    <source>
        <dbReference type="ARBA" id="ARBA00008829"/>
    </source>
</evidence>
<gene>
    <name evidence="2" type="ORF">OPV22_034101</name>
</gene>
<dbReference type="AlphaFoldDB" id="A0AAV8Q1V3"/>
<dbReference type="InterPro" id="IPR042197">
    <property type="entry name" value="Apaf_helical"/>
</dbReference>
<evidence type="ECO:0008006" key="4">
    <source>
        <dbReference type="Google" id="ProtNLM"/>
    </source>
</evidence>
<dbReference type="GO" id="GO:0005829">
    <property type="term" value="C:cytosol"/>
    <property type="evidence" value="ECO:0007669"/>
    <property type="project" value="TreeGrafter"/>
</dbReference>
<dbReference type="SUPFAM" id="SSF51556">
    <property type="entry name" value="Metallo-dependent hydrolases"/>
    <property type="match status" value="1"/>
</dbReference>
<dbReference type="Gene3D" id="1.10.8.430">
    <property type="entry name" value="Helical domain of apoptotic protease-activating factors"/>
    <property type="match status" value="1"/>
</dbReference>
<dbReference type="InterPro" id="IPR032466">
    <property type="entry name" value="Metal_Hydrolase"/>
</dbReference>
<dbReference type="InterPro" id="IPR027417">
    <property type="entry name" value="P-loop_NTPase"/>
</dbReference>
<dbReference type="Proteomes" id="UP001222027">
    <property type="component" value="Unassembled WGS sequence"/>
</dbReference>
<dbReference type="EMBL" id="JAQQAF010000009">
    <property type="protein sequence ID" value="KAJ8461175.1"/>
    <property type="molecule type" value="Genomic_DNA"/>
</dbReference>
<dbReference type="GO" id="GO:0006208">
    <property type="term" value="P:pyrimidine nucleobase catabolic process"/>
    <property type="evidence" value="ECO:0007669"/>
    <property type="project" value="TreeGrafter"/>
</dbReference>